<dbReference type="EMBL" id="PKMF04000183">
    <property type="protein sequence ID" value="KAK7844555.1"/>
    <property type="molecule type" value="Genomic_DNA"/>
</dbReference>
<dbReference type="AlphaFoldDB" id="A0AAW0L020"/>
<dbReference type="Pfam" id="PF02458">
    <property type="entry name" value="Transferase"/>
    <property type="match status" value="1"/>
</dbReference>
<dbReference type="InterPro" id="IPR023213">
    <property type="entry name" value="CAT-like_dom_sf"/>
</dbReference>
<comment type="similarity">
    <text evidence="1">Belongs to the plant acyltransferase family.</text>
</comment>
<keyword evidence="5" id="KW-1185">Reference proteome</keyword>
<keyword evidence="2" id="KW-0808">Transferase</keyword>
<dbReference type="GO" id="GO:0016746">
    <property type="term" value="F:acyltransferase activity"/>
    <property type="evidence" value="ECO:0007669"/>
    <property type="project" value="UniProtKB-KW"/>
</dbReference>
<evidence type="ECO:0000313" key="4">
    <source>
        <dbReference type="EMBL" id="KAK7844555.1"/>
    </source>
</evidence>
<dbReference type="PANTHER" id="PTHR31623:SF17">
    <property type="entry name" value="F21J9.9"/>
    <property type="match status" value="1"/>
</dbReference>
<evidence type="ECO:0000313" key="5">
    <source>
        <dbReference type="Proteomes" id="UP000237347"/>
    </source>
</evidence>
<dbReference type="Gene3D" id="3.30.559.10">
    <property type="entry name" value="Chloramphenicol acetyltransferase-like domain"/>
    <property type="match status" value="1"/>
</dbReference>
<evidence type="ECO:0000256" key="1">
    <source>
        <dbReference type="ARBA" id="ARBA00009861"/>
    </source>
</evidence>
<keyword evidence="3" id="KW-0012">Acyltransferase</keyword>
<evidence type="ECO:0000256" key="3">
    <source>
        <dbReference type="ARBA" id="ARBA00023315"/>
    </source>
</evidence>
<organism evidence="4 5">
    <name type="scientific">Quercus suber</name>
    <name type="common">Cork oak</name>
    <dbReference type="NCBI Taxonomy" id="58331"/>
    <lineage>
        <taxon>Eukaryota</taxon>
        <taxon>Viridiplantae</taxon>
        <taxon>Streptophyta</taxon>
        <taxon>Embryophyta</taxon>
        <taxon>Tracheophyta</taxon>
        <taxon>Spermatophyta</taxon>
        <taxon>Magnoliopsida</taxon>
        <taxon>eudicotyledons</taxon>
        <taxon>Gunneridae</taxon>
        <taxon>Pentapetalae</taxon>
        <taxon>rosids</taxon>
        <taxon>fabids</taxon>
        <taxon>Fagales</taxon>
        <taxon>Fagaceae</taxon>
        <taxon>Quercus</taxon>
    </lineage>
</organism>
<protein>
    <submittedName>
        <fullName evidence="4">Protein eceriferum 26</fullName>
    </submittedName>
</protein>
<sequence length="128" mass="14806">MAEITYICKRTVVSTKPTQPRKYHSFSILDHLMEKNHIRISWGEKEAREITVSLRESISKMLTHFSKVTGRLIRNEKGNWMIKCNDAGVRMVEARAKGSVKDWLKSVDREKELKLVPHLCHHVPQGLG</sequence>
<dbReference type="Proteomes" id="UP000237347">
    <property type="component" value="Unassembled WGS sequence"/>
</dbReference>
<accession>A0AAW0L020</accession>
<comment type="caution">
    <text evidence="4">The sequence shown here is derived from an EMBL/GenBank/DDBJ whole genome shotgun (WGS) entry which is preliminary data.</text>
</comment>
<proteinExistence type="inferred from homology"/>
<reference evidence="4 5" key="1">
    <citation type="journal article" date="2018" name="Sci. Data">
        <title>The draft genome sequence of cork oak.</title>
        <authorList>
            <person name="Ramos A.M."/>
            <person name="Usie A."/>
            <person name="Barbosa P."/>
            <person name="Barros P.M."/>
            <person name="Capote T."/>
            <person name="Chaves I."/>
            <person name="Simoes F."/>
            <person name="Abreu I."/>
            <person name="Carrasquinho I."/>
            <person name="Faro C."/>
            <person name="Guimaraes J.B."/>
            <person name="Mendonca D."/>
            <person name="Nobrega F."/>
            <person name="Rodrigues L."/>
            <person name="Saibo N.J.M."/>
            <person name="Varela M.C."/>
            <person name="Egas C."/>
            <person name="Matos J."/>
            <person name="Miguel C.M."/>
            <person name="Oliveira M.M."/>
            <person name="Ricardo C.P."/>
            <person name="Goncalves S."/>
        </authorList>
    </citation>
    <scope>NUCLEOTIDE SEQUENCE [LARGE SCALE GENOMIC DNA]</scope>
    <source>
        <strain evidence="5">cv. HL8</strain>
    </source>
</reference>
<evidence type="ECO:0000256" key="2">
    <source>
        <dbReference type="ARBA" id="ARBA00022679"/>
    </source>
</evidence>
<name>A0AAW0L020_QUESU</name>
<dbReference type="PANTHER" id="PTHR31623">
    <property type="entry name" value="F21J9.9"/>
    <property type="match status" value="1"/>
</dbReference>
<gene>
    <name evidence="4" type="primary">CER26_0</name>
    <name evidence="4" type="ORF">CFP56_010743</name>
</gene>